<keyword evidence="7 10" id="KW-0670">Pyruvate</keyword>
<evidence type="ECO:0000313" key="10">
    <source>
        <dbReference type="EMBL" id="SDF67338.1"/>
    </source>
</evidence>
<comment type="function">
    <text evidence="3 7">Component of the pyruvate dehydrogenase (PDH) complex, that catalyzes the overall conversion of pyruvate to acetyl-CoA and CO(2).</text>
</comment>
<keyword evidence="11" id="KW-1185">Reference proteome</keyword>
<dbReference type="GO" id="GO:0046872">
    <property type="term" value="F:metal ion binding"/>
    <property type="evidence" value="ECO:0007669"/>
    <property type="project" value="UniProtKB-KW"/>
</dbReference>
<dbReference type="RefSeq" id="WP_038012987.1">
    <property type="nucleotide sequence ID" value="NZ_FNBW01000005.1"/>
</dbReference>
<evidence type="ECO:0000256" key="4">
    <source>
        <dbReference type="ARBA" id="ARBA00007131"/>
    </source>
</evidence>
<dbReference type="Pfam" id="PF00456">
    <property type="entry name" value="Transketolase_N"/>
    <property type="match status" value="1"/>
</dbReference>
<comment type="caution">
    <text evidence="10">The sequence shown here is derived from an EMBL/GenBank/DDBJ whole genome shotgun (WGS) entry which is preliminary data.</text>
</comment>
<evidence type="ECO:0000256" key="6">
    <source>
        <dbReference type="ARBA" id="ARBA00051231"/>
    </source>
</evidence>
<dbReference type="InterPro" id="IPR004660">
    <property type="entry name" value="PDH_E1"/>
</dbReference>
<reference evidence="10 11" key="1">
    <citation type="submission" date="2016-10" db="EMBL/GenBank/DDBJ databases">
        <authorList>
            <person name="Varghese N."/>
            <person name="Submissions S."/>
        </authorList>
    </citation>
    <scope>NUCLEOTIDE SEQUENCE [LARGE SCALE GENOMIC DNA]</scope>
    <source>
        <strain evidence="10 11">DSM 18839</strain>
    </source>
</reference>
<feature type="domain" description="Transketolase-like pyrimidine-binding" evidence="9">
    <location>
        <begin position="430"/>
        <end position="635"/>
    </location>
</feature>
<feature type="binding site" evidence="8">
    <location>
        <position position="209"/>
    </location>
    <ligand>
        <name>Mg(2+)</name>
        <dbReference type="ChEBI" id="CHEBI:18420"/>
    </ligand>
</feature>
<keyword evidence="7" id="KW-0786">Thiamine pyrophosphate</keyword>
<dbReference type="InterPro" id="IPR009014">
    <property type="entry name" value="Transketo_C/PFOR_II"/>
</dbReference>
<keyword evidence="8" id="KW-0479">Metal-binding</keyword>
<dbReference type="SMART" id="SM00861">
    <property type="entry name" value="Transket_pyr"/>
    <property type="match status" value="1"/>
</dbReference>
<dbReference type="PANTHER" id="PTHR43825">
    <property type="entry name" value="PYRUVATE DEHYDROGENASE E1 COMPONENT"/>
    <property type="match status" value="1"/>
</dbReference>
<organism evidence="10 11">
    <name type="scientific">Thalassobaculum litoreum DSM 18839</name>
    <dbReference type="NCBI Taxonomy" id="1123362"/>
    <lineage>
        <taxon>Bacteria</taxon>
        <taxon>Pseudomonadati</taxon>
        <taxon>Pseudomonadota</taxon>
        <taxon>Alphaproteobacteria</taxon>
        <taxon>Rhodospirillales</taxon>
        <taxon>Thalassobaculaceae</taxon>
        <taxon>Thalassobaculum</taxon>
    </lineage>
</organism>
<dbReference type="OrthoDB" id="9773339at2"/>
<dbReference type="InterPro" id="IPR041621">
    <property type="entry name" value="PDH_E1_M"/>
</dbReference>
<evidence type="ECO:0000256" key="5">
    <source>
        <dbReference type="ARBA" id="ARBA00017172"/>
    </source>
</evidence>
<keyword evidence="8" id="KW-0460">Magnesium</keyword>
<dbReference type="AlphaFoldDB" id="A0A8G2F2V7"/>
<dbReference type="EMBL" id="FNBW01000005">
    <property type="protein sequence ID" value="SDF67338.1"/>
    <property type="molecule type" value="Genomic_DNA"/>
</dbReference>
<dbReference type="Gene3D" id="3.40.50.970">
    <property type="match status" value="2"/>
</dbReference>
<dbReference type="SUPFAM" id="SSF52922">
    <property type="entry name" value="TK C-terminal domain-like"/>
    <property type="match status" value="1"/>
</dbReference>
<protein>
    <recommendedName>
        <fullName evidence="5 7">Pyruvate dehydrogenase E1 component</fullName>
        <ecNumber evidence="7">1.2.4.1</ecNumber>
    </recommendedName>
</protein>
<dbReference type="Pfam" id="PF17831">
    <property type="entry name" value="PDH_E1_M"/>
    <property type="match status" value="1"/>
</dbReference>
<dbReference type="SUPFAM" id="SSF52518">
    <property type="entry name" value="Thiamin diphosphate-binding fold (THDP-binding)"/>
    <property type="match status" value="2"/>
</dbReference>
<evidence type="ECO:0000259" key="9">
    <source>
        <dbReference type="SMART" id="SM00861"/>
    </source>
</evidence>
<comment type="cofactor">
    <cofactor evidence="1 8">
        <name>Mg(2+)</name>
        <dbReference type="ChEBI" id="CHEBI:18420"/>
    </cofactor>
</comment>
<dbReference type="InterPro" id="IPR005475">
    <property type="entry name" value="Transketolase-like_Pyr-bd"/>
</dbReference>
<feature type="binding site" evidence="8">
    <location>
        <position position="177"/>
    </location>
    <ligand>
        <name>Mg(2+)</name>
        <dbReference type="ChEBI" id="CHEBI:18420"/>
    </ligand>
</feature>
<dbReference type="InterPro" id="IPR051157">
    <property type="entry name" value="PDH/Transketolase"/>
</dbReference>
<dbReference type="EC" id="1.2.4.1" evidence="7"/>
<proteinExistence type="inferred from homology"/>
<dbReference type="InterPro" id="IPR005474">
    <property type="entry name" value="Transketolase_N"/>
</dbReference>
<comment type="catalytic activity">
    <reaction evidence="6 7">
        <text>N(6)-[(R)-lipoyl]-L-lysyl-[protein] + pyruvate + H(+) = N(6)-[(R)-S(8)-acetyldihydrolipoyl]-L-lysyl-[protein] + CO2</text>
        <dbReference type="Rhea" id="RHEA:19189"/>
        <dbReference type="Rhea" id="RHEA-COMP:10474"/>
        <dbReference type="Rhea" id="RHEA-COMP:10478"/>
        <dbReference type="ChEBI" id="CHEBI:15361"/>
        <dbReference type="ChEBI" id="CHEBI:15378"/>
        <dbReference type="ChEBI" id="CHEBI:16526"/>
        <dbReference type="ChEBI" id="CHEBI:83099"/>
        <dbReference type="ChEBI" id="CHEBI:83111"/>
        <dbReference type="EC" id="1.2.4.1"/>
    </reaction>
</comment>
<comment type="cofactor">
    <cofactor evidence="2 7">
        <name>thiamine diphosphate</name>
        <dbReference type="ChEBI" id="CHEBI:58937"/>
    </cofactor>
</comment>
<evidence type="ECO:0000313" key="11">
    <source>
        <dbReference type="Proteomes" id="UP000198615"/>
    </source>
</evidence>
<gene>
    <name evidence="10" type="ORF">SAMN05660686_02016</name>
</gene>
<evidence type="ECO:0000256" key="1">
    <source>
        <dbReference type="ARBA" id="ARBA00001946"/>
    </source>
</evidence>
<name>A0A8G2F2V7_9PROT</name>
<evidence type="ECO:0000256" key="8">
    <source>
        <dbReference type="PIRSR" id="PIRSR000156-1"/>
    </source>
</evidence>
<accession>A0A8G2F2V7</accession>
<comment type="similarity">
    <text evidence="4">Belongs to the transketolase family.</text>
</comment>
<dbReference type="PIRSF" id="PIRSF000156">
    <property type="entry name" value="Pyruvate_dh_E1"/>
    <property type="match status" value="1"/>
</dbReference>
<dbReference type="Proteomes" id="UP000198615">
    <property type="component" value="Unassembled WGS sequence"/>
</dbReference>
<dbReference type="PANTHER" id="PTHR43825:SF4">
    <property type="entry name" value="PYRUVATE DEHYDROGENASE E1 COMPONENT"/>
    <property type="match status" value="1"/>
</dbReference>
<dbReference type="GO" id="GO:0004739">
    <property type="term" value="F:pyruvate dehydrogenase (acetyl-transferring) activity"/>
    <property type="evidence" value="ECO:0007669"/>
    <property type="project" value="UniProtKB-EC"/>
</dbReference>
<dbReference type="Gene3D" id="3.40.50.920">
    <property type="match status" value="1"/>
</dbReference>
<evidence type="ECO:0000256" key="3">
    <source>
        <dbReference type="ARBA" id="ARBA00003157"/>
    </source>
</evidence>
<keyword evidence="7" id="KW-0560">Oxidoreductase</keyword>
<sequence>MAKRAANAVPSGGLIDPQKLEIMTALERKVLWLAMWTIHNANHIRDSRDGLKVGGHQASCASLNTIMSALYFDVLRPQDRVAVKPHASPVFHAIQYMMGRQSVDQLQRFRGYGGAQSYPSRTKDADEVDFSTGSVGLGVAMTLFSSMVQDYVRMQHLVQDPERVGESPGRMVALVGDAELDEGNVYEAMLEGWKYDVRNLWWVIDYNRQSLDGVVSDGLFQKIRQFFGTVDWEVVMLKYGKRLERVFAQPGGDTLRNWIDECPNDLYSALTFKGGSGEAGVWRDHLKKDLRGVTGIKAILDDHDDVELHKLMTNLAGQDMEAVLEAFHGVNDDRPRCFIAYTVKGYNTPLAGHKDNHSGLMTPDQMARFKADHGIEDGEEWEPFARAGMDEGTLREFVQVVDFNAPGSRIHKADKVEIPSVLPIRGQKTISTQMAFGSVLHELSRGNSALASRIVTTSPDVTVSTNLGAWVNQRGIFSLDVRNDVFRQEQVASAQKWMRHGGGQHMELGIAENNLFILLASLGLSGPLFGTRLLPVGTLYDPFIARGLDALNYACYQDARFMLVATPSGVTLAPEGGAHQSISTPLIGLGQPGLTSFEPAYADELAQIMRWGFEFMQADDGGSVYLRLSTRSLEQPDRKLDDATVADILAGAYWQVEPGPEAELALVYSGAVAPEVLAAYAEMADDIPGLGVLAVPSVDRLYHGWQKSLRGRNGSGPGSSHVEKVLSKLAPGASLVTAQDGHPATLSWLGSATGRRVYPLGVTGFGQSGDIPDVYAHYGIDTASIVDMAATACLGR</sequence>
<evidence type="ECO:0000256" key="2">
    <source>
        <dbReference type="ARBA" id="ARBA00001964"/>
    </source>
</evidence>
<feature type="binding site" evidence="8">
    <location>
        <position position="207"/>
    </location>
    <ligand>
        <name>Mg(2+)</name>
        <dbReference type="ChEBI" id="CHEBI:18420"/>
    </ligand>
</feature>
<evidence type="ECO:0000256" key="7">
    <source>
        <dbReference type="PIRNR" id="PIRNR000156"/>
    </source>
</evidence>
<dbReference type="InterPro" id="IPR029061">
    <property type="entry name" value="THDP-binding"/>
</dbReference>